<dbReference type="KEGG" id="rev:HUE57_15640"/>
<accession>A0A6N0HYZ3</accession>
<evidence type="ECO:0000256" key="3">
    <source>
        <dbReference type="SAM" id="SignalP"/>
    </source>
</evidence>
<evidence type="ECO:0000259" key="4">
    <source>
        <dbReference type="Pfam" id="PF25917"/>
    </source>
</evidence>
<organism evidence="5 6">
    <name type="scientific">Candidatus Reidiella endopervernicosa</name>
    <dbReference type="NCBI Taxonomy" id="2738883"/>
    <lineage>
        <taxon>Bacteria</taxon>
        <taxon>Pseudomonadati</taxon>
        <taxon>Pseudomonadota</taxon>
        <taxon>Gammaproteobacteria</taxon>
        <taxon>Candidatus Reidiella</taxon>
    </lineage>
</organism>
<protein>
    <submittedName>
        <fullName evidence="5">Efflux RND transporter periplasmic adaptor subunit</fullName>
    </submittedName>
</protein>
<keyword evidence="3" id="KW-0732">Signal</keyword>
<dbReference type="EMBL" id="CP054491">
    <property type="protein sequence ID" value="QKQ27559.1"/>
    <property type="molecule type" value="Genomic_DNA"/>
</dbReference>
<dbReference type="PANTHER" id="PTHR30469">
    <property type="entry name" value="MULTIDRUG RESISTANCE PROTEIN MDTA"/>
    <property type="match status" value="1"/>
</dbReference>
<dbReference type="GO" id="GO:1990281">
    <property type="term" value="C:efflux pump complex"/>
    <property type="evidence" value="ECO:0007669"/>
    <property type="project" value="TreeGrafter"/>
</dbReference>
<feature type="domain" description="Multidrug resistance protein MdtA-like barrel-sandwich hybrid" evidence="4">
    <location>
        <begin position="41"/>
        <end position="183"/>
    </location>
</feature>
<evidence type="ECO:0000313" key="6">
    <source>
        <dbReference type="Proteomes" id="UP000509658"/>
    </source>
</evidence>
<evidence type="ECO:0000313" key="5">
    <source>
        <dbReference type="EMBL" id="QKQ27559.1"/>
    </source>
</evidence>
<keyword evidence="6" id="KW-1185">Reference proteome</keyword>
<comment type="similarity">
    <text evidence="1">Belongs to the membrane fusion protein (MFP) (TC 8.A.1) family.</text>
</comment>
<dbReference type="SUPFAM" id="SSF111369">
    <property type="entry name" value="HlyD-like secretion proteins"/>
    <property type="match status" value="1"/>
</dbReference>
<proteinExistence type="inferred from homology"/>
<dbReference type="Proteomes" id="UP000509658">
    <property type="component" value="Chromosome"/>
</dbReference>
<dbReference type="Gene3D" id="2.40.50.100">
    <property type="match status" value="1"/>
</dbReference>
<dbReference type="NCBIfam" id="TIGR01730">
    <property type="entry name" value="RND_mfp"/>
    <property type="match status" value="1"/>
</dbReference>
<evidence type="ECO:0000256" key="1">
    <source>
        <dbReference type="ARBA" id="ARBA00009477"/>
    </source>
</evidence>
<reference evidence="5 6" key="1">
    <citation type="submission" date="2020-05" db="EMBL/GenBank/DDBJ databases">
        <title>Horizontal transmission and recombination maintain forever young bacterial symbiont genomes.</title>
        <authorList>
            <person name="Russell S.L."/>
            <person name="Pepper-Tunick E."/>
            <person name="Svedberg J."/>
            <person name="Byrne A."/>
            <person name="Ruelas Castillo J."/>
            <person name="Vollmers C."/>
            <person name="Beinart R.A."/>
            <person name="Corbett-Detig R."/>
        </authorList>
    </citation>
    <scope>NUCLEOTIDE SEQUENCE [LARGE SCALE GENOMIC DNA]</scope>
    <source>
        <strain evidence="5">Santa_Monica_outfall</strain>
    </source>
</reference>
<sequence>MSRGELMAAVTMRTLFLSLLLSMPAQAWSAELAAKLDWSKRVELSPLVSGVVKAVNVEPGQHVDQGALLLQFDDRLFKARNAEAEAALEHARLLFQEAEREQQRADELYDRTVLSNHEYEQSKVNFAAASLAMRSAELRLVETTLDLERSAISAPFDAWVVERLVEPGASIVSELQTAPLLVVTYAGRMRAVTKIESSLARKIEIGSSATVVVGKQRYRARVASIGAVEGGHQLDVAFSHSNDHLYLGQKAKIILP</sequence>
<dbReference type="InterPro" id="IPR006143">
    <property type="entry name" value="RND_pump_MFP"/>
</dbReference>
<name>A0A6N0HYZ3_9GAMM</name>
<dbReference type="RefSeq" id="WP_078482778.1">
    <property type="nucleotide sequence ID" value="NZ_CP054491.1"/>
</dbReference>
<feature type="coiled-coil region" evidence="2">
    <location>
        <begin position="81"/>
        <end position="111"/>
    </location>
</feature>
<dbReference type="AlphaFoldDB" id="A0A6N0HYZ3"/>
<dbReference type="InterPro" id="IPR058625">
    <property type="entry name" value="MdtA-like_BSH"/>
</dbReference>
<gene>
    <name evidence="5" type="ORF">HUE57_15640</name>
</gene>
<dbReference type="Gene3D" id="1.10.287.470">
    <property type="entry name" value="Helix hairpin bin"/>
    <property type="match status" value="1"/>
</dbReference>
<dbReference type="Pfam" id="PF25917">
    <property type="entry name" value="BSH_RND"/>
    <property type="match status" value="1"/>
</dbReference>
<feature type="signal peptide" evidence="3">
    <location>
        <begin position="1"/>
        <end position="27"/>
    </location>
</feature>
<feature type="chain" id="PRO_5026698509" evidence="3">
    <location>
        <begin position="28"/>
        <end position="256"/>
    </location>
</feature>
<keyword evidence="2" id="KW-0175">Coiled coil</keyword>
<dbReference type="Gene3D" id="2.40.30.170">
    <property type="match status" value="1"/>
</dbReference>
<dbReference type="GO" id="GO:0015562">
    <property type="term" value="F:efflux transmembrane transporter activity"/>
    <property type="evidence" value="ECO:0007669"/>
    <property type="project" value="TreeGrafter"/>
</dbReference>
<evidence type="ECO:0000256" key="2">
    <source>
        <dbReference type="SAM" id="Coils"/>
    </source>
</evidence>